<dbReference type="InterPro" id="IPR027417">
    <property type="entry name" value="P-loop_NTPase"/>
</dbReference>
<keyword evidence="4" id="KW-0547">Nucleotide-binding</keyword>
<dbReference type="Gene3D" id="3.40.50.300">
    <property type="entry name" value="P-loop containing nucleotide triphosphate hydrolases"/>
    <property type="match status" value="2"/>
</dbReference>
<feature type="domain" description="RecF/RecN/SMC N-terminal" evidence="11">
    <location>
        <begin position="1"/>
        <end position="503"/>
    </location>
</feature>
<dbReference type="GO" id="GO:0005524">
    <property type="term" value="F:ATP binding"/>
    <property type="evidence" value="ECO:0007669"/>
    <property type="project" value="UniProtKB-KW"/>
</dbReference>
<keyword evidence="7 9" id="KW-0234">DNA repair</keyword>
<dbReference type="AlphaFoldDB" id="A0A943I5I6"/>
<dbReference type="Proteomes" id="UP000751224">
    <property type="component" value="Unassembled WGS sequence"/>
</dbReference>
<dbReference type="GO" id="GO:0009432">
    <property type="term" value="P:SOS response"/>
    <property type="evidence" value="ECO:0007669"/>
    <property type="project" value="TreeGrafter"/>
</dbReference>
<evidence type="ECO:0000256" key="6">
    <source>
        <dbReference type="ARBA" id="ARBA00022840"/>
    </source>
</evidence>
<comment type="similarity">
    <text evidence="2 9">Belongs to the RecN family.</text>
</comment>
<dbReference type="PIRSF" id="PIRSF003128">
    <property type="entry name" value="RecN"/>
    <property type="match status" value="1"/>
</dbReference>
<sequence>MLESIYIENFAIIDQLQIDFHDQMTVLTGETGAGKSIIIDAIGQLCGNRSQTNFIKSEADEAFIEGVFSIKDNSTVLDKLKEYRIDYDDKLIVSKSFNRNNKTTIKINYRNVSTMALKSIMKELVDIHSQFETHTLFDSNNHINILDDYIGKPLVLLKQKYKEIYQKYIDINKTYQKTIEEELSDEQLEYYQSQLSEINSLNLTEIDEEKLEAEKKRLLNFEKTNEKINNYRQYMEGNQGVISTLNNALNELETLNQQANYHQIFEQMYDLYYNLIDLNDAVLDEYNQTDFDEFRLNEIQETLFKLNRLKRKYGQSINTILDEKKVIEEKILSFTNRETYINELKSKLDSISAEVNQCAEKITTLRKQKALEFTNEVMEQLKSLYLEKVIFEINIQKGTLQKNGQDIITFLVSTNSGQTLQPLNKIASGGEMSRIMLAIKTLSLASSSLETIIFDEADTGVSGKVAESIGAKMKLIAKNYQVLCISHLAQVASFANYHYLIEKTSSDNNTTVKVSELNEEKSILEIAKLISGKNISKESIDHAKKLKLSSE</sequence>
<evidence type="ECO:0000256" key="8">
    <source>
        <dbReference type="ARBA" id="ARBA00033408"/>
    </source>
</evidence>
<reference evidence="12" key="1">
    <citation type="submission" date="2021-02" db="EMBL/GenBank/DDBJ databases">
        <title>Infant gut strain persistence is associated with maternal origin, phylogeny, and functional potential including surface adhesion and iron acquisition.</title>
        <authorList>
            <person name="Lou Y.C."/>
        </authorList>
    </citation>
    <scope>NUCLEOTIDE SEQUENCE</scope>
    <source>
        <strain evidence="12">L3_108_000G1_dasL3_108_000G1_metabat.metabat.11</strain>
    </source>
</reference>
<comment type="function">
    <text evidence="1 9">May be involved in recombinational repair of damaged DNA.</text>
</comment>
<dbReference type="EMBL" id="JAGZCC010000001">
    <property type="protein sequence ID" value="MBS5587214.1"/>
    <property type="molecule type" value="Genomic_DNA"/>
</dbReference>
<dbReference type="PANTHER" id="PTHR11059">
    <property type="entry name" value="DNA REPAIR PROTEIN RECN"/>
    <property type="match status" value="1"/>
</dbReference>
<evidence type="ECO:0000256" key="10">
    <source>
        <dbReference type="SAM" id="Coils"/>
    </source>
</evidence>
<evidence type="ECO:0000256" key="9">
    <source>
        <dbReference type="PIRNR" id="PIRNR003128"/>
    </source>
</evidence>
<dbReference type="GO" id="GO:0006281">
    <property type="term" value="P:DNA repair"/>
    <property type="evidence" value="ECO:0007669"/>
    <property type="project" value="UniProtKB-KW"/>
</dbReference>
<evidence type="ECO:0000256" key="1">
    <source>
        <dbReference type="ARBA" id="ARBA00003618"/>
    </source>
</evidence>
<evidence type="ECO:0000256" key="4">
    <source>
        <dbReference type="ARBA" id="ARBA00022741"/>
    </source>
</evidence>
<proteinExistence type="inferred from homology"/>
<protein>
    <recommendedName>
        <fullName evidence="3 9">DNA repair protein RecN</fullName>
    </recommendedName>
    <alternativeName>
        <fullName evidence="8 9">Recombination protein N</fullName>
    </alternativeName>
</protein>
<dbReference type="SUPFAM" id="SSF52540">
    <property type="entry name" value="P-loop containing nucleoside triphosphate hydrolases"/>
    <property type="match status" value="1"/>
</dbReference>
<name>A0A943I5I6_9FIRM</name>
<dbReference type="GO" id="GO:0006310">
    <property type="term" value="P:DNA recombination"/>
    <property type="evidence" value="ECO:0007669"/>
    <property type="project" value="InterPro"/>
</dbReference>
<dbReference type="PANTHER" id="PTHR11059:SF0">
    <property type="entry name" value="DNA REPAIR PROTEIN RECN"/>
    <property type="match status" value="1"/>
</dbReference>
<dbReference type="Pfam" id="PF02463">
    <property type="entry name" value="SMC_N"/>
    <property type="match status" value="1"/>
</dbReference>
<gene>
    <name evidence="12" type="primary">recN</name>
    <name evidence="12" type="ORF">KHX14_00135</name>
</gene>
<dbReference type="InterPro" id="IPR004604">
    <property type="entry name" value="DNA_recomb/repair_RecN"/>
</dbReference>
<evidence type="ECO:0000259" key="11">
    <source>
        <dbReference type="Pfam" id="PF02463"/>
    </source>
</evidence>
<dbReference type="RefSeq" id="WP_303885467.1">
    <property type="nucleotide sequence ID" value="NZ_JAGZCC010000001.1"/>
</dbReference>
<evidence type="ECO:0000256" key="3">
    <source>
        <dbReference type="ARBA" id="ARBA00021315"/>
    </source>
</evidence>
<evidence type="ECO:0000256" key="2">
    <source>
        <dbReference type="ARBA" id="ARBA00009441"/>
    </source>
</evidence>
<comment type="caution">
    <text evidence="12">The sequence shown here is derived from an EMBL/GenBank/DDBJ whole genome shotgun (WGS) entry which is preliminary data.</text>
</comment>
<dbReference type="NCBIfam" id="TIGR00634">
    <property type="entry name" value="recN"/>
    <property type="match status" value="1"/>
</dbReference>
<feature type="coiled-coil region" evidence="10">
    <location>
        <begin position="341"/>
        <end position="368"/>
    </location>
</feature>
<evidence type="ECO:0000256" key="5">
    <source>
        <dbReference type="ARBA" id="ARBA00022763"/>
    </source>
</evidence>
<dbReference type="InterPro" id="IPR003395">
    <property type="entry name" value="RecF/RecN/SMC_N"/>
</dbReference>
<evidence type="ECO:0000313" key="12">
    <source>
        <dbReference type="EMBL" id="MBS5587214.1"/>
    </source>
</evidence>
<accession>A0A943I5I6</accession>
<evidence type="ECO:0000256" key="7">
    <source>
        <dbReference type="ARBA" id="ARBA00023204"/>
    </source>
</evidence>
<dbReference type="CDD" id="cd03241">
    <property type="entry name" value="ABC_RecN"/>
    <property type="match status" value="2"/>
</dbReference>
<evidence type="ECO:0000313" key="13">
    <source>
        <dbReference type="Proteomes" id="UP000751224"/>
    </source>
</evidence>
<keyword evidence="5 9" id="KW-0227">DNA damage</keyword>
<dbReference type="GO" id="GO:0043590">
    <property type="term" value="C:bacterial nucleoid"/>
    <property type="evidence" value="ECO:0007669"/>
    <property type="project" value="TreeGrafter"/>
</dbReference>
<keyword evidence="6" id="KW-0067">ATP-binding</keyword>
<organism evidence="12 13">
    <name type="scientific">Thomasclavelia spiroformis</name>
    <dbReference type="NCBI Taxonomy" id="29348"/>
    <lineage>
        <taxon>Bacteria</taxon>
        <taxon>Bacillati</taxon>
        <taxon>Bacillota</taxon>
        <taxon>Erysipelotrichia</taxon>
        <taxon>Erysipelotrichales</taxon>
        <taxon>Coprobacillaceae</taxon>
        <taxon>Thomasclavelia</taxon>
    </lineage>
</organism>
<keyword evidence="10" id="KW-0175">Coiled coil</keyword>